<evidence type="ECO:0000259" key="6">
    <source>
        <dbReference type="Pfam" id="PF08244"/>
    </source>
</evidence>
<dbReference type="AlphaFoldDB" id="A0AAD0E399"/>
<dbReference type="GO" id="GO:0005987">
    <property type="term" value="P:sucrose catabolic process"/>
    <property type="evidence" value="ECO:0007669"/>
    <property type="project" value="TreeGrafter"/>
</dbReference>
<dbReference type="PANTHER" id="PTHR42800">
    <property type="entry name" value="EXOINULINASE INUD (AFU_ORTHOLOGUE AFUA_5G00480)"/>
    <property type="match status" value="1"/>
</dbReference>
<dbReference type="GO" id="GO:0004575">
    <property type="term" value="F:sucrose alpha-glucosidase activity"/>
    <property type="evidence" value="ECO:0007669"/>
    <property type="project" value="TreeGrafter"/>
</dbReference>
<dbReference type="InterPro" id="IPR018053">
    <property type="entry name" value="Glyco_hydro_32_AS"/>
</dbReference>
<dbReference type="PROSITE" id="PS00609">
    <property type="entry name" value="GLYCOSYL_HYDROL_F32"/>
    <property type="match status" value="1"/>
</dbReference>
<sequence length="462" mass="51485">MSSHSGSGLHFSPERNWMNDPNGLIFYKGKYHLFFQHNPFENVWGNMSWGHAVSEDLINWNELPVAIACDDSHAIFSGSAVVDYFNTSGFGTLENPAMVAIYTAHKHDDSHQAQALAYSLDEGLTWVKYEGNPVLDLQLNHFRDPKVMWDRTTEAWLMTVVLPKERKVSFYSSKDLKNWAHLSDFGPVGATDGDWECPDLFPLFVDGDESRTKWVLLISINPGGLTGGSGTQYFIGDWNGKEFIADDVRTNWLDYGRDNYAGVTFNDVPNQRRVFIGWMSNWEYAHSFPTSPWRGAMTLPRELTLITKDGKISLAAKPVAELENYLGEKLTAGNKAELLQIMATISTSEGLSTKFRVTADAGSYFEFGYDAKSKSIFVDRSNAWNEIPSTHIHCARLTGDEKTFDICAIVGSASVEIFAVGGTLVITDLLFLSGVSRSVSFEIAEGCQPPRSIAVRAIAPRR</sequence>
<dbReference type="CDD" id="cd18622">
    <property type="entry name" value="GH32_Inu-like"/>
    <property type="match status" value="1"/>
</dbReference>
<dbReference type="Pfam" id="PF00251">
    <property type="entry name" value="Glyco_hydro_32N"/>
    <property type="match status" value="1"/>
</dbReference>
<dbReference type="EMBL" id="CP016769">
    <property type="protein sequence ID" value="ASY09993.1"/>
    <property type="molecule type" value="Genomic_DNA"/>
</dbReference>
<evidence type="ECO:0000256" key="1">
    <source>
        <dbReference type="ARBA" id="ARBA00009902"/>
    </source>
</evidence>
<evidence type="ECO:0000259" key="5">
    <source>
        <dbReference type="Pfam" id="PF00251"/>
    </source>
</evidence>
<dbReference type="PANTHER" id="PTHR42800:SF1">
    <property type="entry name" value="EXOINULINASE INUD (AFU_ORTHOLOGUE AFUA_5G00480)"/>
    <property type="match status" value="1"/>
</dbReference>
<feature type="domain" description="Glycosyl hydrolase family 32 C-terminal" evidence="6">
    <location>
        <begin position="334"/>
        <end position="441"/>
    </location>
</feature>
<dbReference type="InterPro" id="IPR001362">
    <property type="entry name" value="Glyco_hydro_32"/>
</dbReference>
<name>A0AAD0E399_9ACTN</name>
<keyword evidence="2 4" id="KW-0378">Hydrolase</keyword>
<dbReference type="InterPro" id="IPR013320">
    <property type="entry name" value="ConA-like_dom_sf"/>
</dbReference>
<evidence type="ECO:0000313" key="8">
    <source>
        <dbReference type="Proteomes" id="UP000217144"/>
    </source>
</evidence>
<dbReference type="InterPro" id="IPR013189">
    <property type="entry name" value="Glyco_hydro_32_C"/>
</dbReference>
<dbReference type="InterPro" id="IPR013148">
    <property type="entry name" value="Glyco_hydro_32_N"/>
</dbReference>
<gene>
    <name evidence="7" type="ORF">A1s21148_00105</name>
</gene>
<keyword evidence="8" id="KW-1185">Reference proteome</keyword>
<evidence type="ECO:0000256" key="2">
    <source>
        <dbReference type="ARBA" id="ARBA00022801"/>
    </source>
</evidence>
<feature type="domain" description="Glycosyl hydrolase family 32 N-terminal" evidence="5">
    <location>
        <begin position="10"/>
        <end position="312"/>
    </location>
</feature>
<dbReference type="RefSeq" id="WP_095670478.1">
    <property type="nucleotide sequence ID" value="NZ_CP016769.1"/>
</dbReference>
<dbReference type="Gene3D" id="2.60.120.560">
    <property type="entry name" value="Exo-inulinase, domain 1"/>
    <property type="match status" value="1"/>
</dbReference>
<reference evidence="7 8" key="1">
    <citation type="submission" date="2016-07" db="EMBL/GenBank/DDBJ databases">
        <title>High microdiversification within the ubiquitous acI lineage of Actinobacteria.</title>
        <authorList>
            <person name="Neuenschwander S.M."/>
            <person name="Salcher M."/>
            <person name="Ghai R."/>
            <person name="Pernthaler J."/>
        </authorList>
    </citation>
    <scope>NUCLEOTIDE SEQUENCE [LARGE SCALE GENOMIC DNA]</scope>
    <source>
        <strain evidence="7">MMS-21-148</strain>
    </source>
</reference>
<dbReference type="InterPro" id="IPR023296">
    <property type="entry name" value="Glyco_hydro_beta-prop_sf"/>
</dbReference>
<evidence type="ECO:0000313" key="7">
    <source>
        <dbReference type="EMBL" id="ASY09993.1"/>
    </source>
</evidence>
<accession>A0AAD0E399</accession>
<dbReference type="KEGG" id="plan:A1s21148_00105"/>
<comment type="similarity">
    <text evidence="1 4">Belongs to the glycosyl hydrolase 32 family.</text>
</comment>
<dbReference type="SMART" id="SM00640">
    <property type="entry name" value="Glyco_32"/>
    <property type="match status" value="1"/>
</dbReference>
<dbReference type="SUPFAM" id="SSF49899">
    <property type="entry name" value="Concanavalin A-like lectins/glucanases"/>
    <property type="match status" value="1"/>
</dbReference>
<evidence type="ECO:0000256" key="4">
    <source>
        <dbReference type="RuleBase" id="RU362110"/>
    </source>
</evidence>
<dbReference type="GO" id="GO:0005737">
    <property type="term" value="C:cytoplasm"/>
    <property type="evidence" value="ECO:0007669"/>
    <property type="project" value="TreeGrafter"/>
</dbReference>
<dbReference type="Proteomes" id="UP000217144">
    <property type="component" value="Chromosome"/>
</dbReference>
<protein>
    <submittedName>
        <fullName evidence="7">Fructan beta-fructosidase</fullName>
    </submittedName>
</protein>
<proteinExistence type="inferred from homology"/>
<dbReference type="Pfam" id="PF08244">
    <property type="entry name" value="Glyco_hydro_32C"/>
    <property type="match status" value="1"/>
</dbReference>
<dbReference type="Gene3D" id="2.115.10.20">
    <property type="entry name" value="Glycosyl hydrolase domain, family 43"/>
    <property type="match status" value="1"/>
</dbReference>
<organism evidence="7 8">
    <name type="scientific">Candidatus Planktophila lacus</name>
    <dbReference type="NCBI Taxonomy" id="1884913"/>
    <lineage>
        <taxon>Bacteria</taxon>
        <taxon>Bacillati</taxon>
        <taxon>Actinomycetota</taxon>
        <taxon>Actinomycetes</taxon>
        <taxon>Candidatus Nanopelagicales</taxon>
        <taxon>Candidatus Nanopelagicaceae</taxon>
        <taxon>Candidatus Planktophila</taxon>
    </lineage>
</organism>
<keyword evidence="3 4" id="KW-0326">Glycosidase</keyword>
<evidence type="ECO:0000256" key="3">
    <source>
        <dbReference type="ARBA" id="ARBA00023295"/>
    </source>
</evidence>
<dbReference type="SUPFAM" id="SSF75005">
    <property type="entry name" value="Arabinanase/levansucrase/invertase"/>
    <property type="match status" value="1"/>
</dbReference>